<keyword evidence="1" id="KW-1133">Transmembrane helix</keyword>
<feature type="transmembrane region" description="Helical" evidence="1">
    <location>
        <begin position="39"/>
        <end position="60"/>
    </location>
</feature>
<organism evidence="2 3">
    <name type="scientific">Aspergillus novoparasiticus</name>
    <dbReference type="NCBI Taxonomy" id="986946"/>
    <lineage>
        <taxon>Eukaryota</taxon>
        <taxon>Fungi</taxon>
        <taxon>Dikarya</taxon>
        <taxon>Ascomycota</taxon>
        <taxon>Pezizomycotina</taxon>
        <taxon>Eurotiomycetes</taxon>
        <taxon>Eurotiomycetidae</taxon>
        <taxon>Eurotiales</taxon>
        <taxon>Aspergillaceae</taxon>
        <taxon>Aspergillus</taxon>
        <taxon>Aspergillus subgen. Circumdati</taxon>
    </lineage>
</organism>
<dbReference type="Proteomes" id="UP000326799">
    <property type="component" value="Unassembled WGS sequence"/>
</dbReference>
<dbReference type="EMBL" id="ML733430">
    <property type="protein sequence ID" value="KAB8220284.1"/>
    <property type="molecule type" value="Genomic_DNA"/>
</dbReference>
<proteinExistence type="predicted"/>
<evidence type="ECO:0000313" key="3">
    <source>
        <dbReference type="Proteomes" id="UP000326799"/>
    </source>
</evidence>
<keyword evidence="3" id="KW-1185">Reference proteome</keyword>
<dbReference type="AlphaFoldDB" id="A0A5N6EUD0"/>
<sequence>MRSLTRFRSGNAVWKNKKIITPLLGVDSMFTPSYQRTTSLLATVCFSIVSGPISLLLRIFQIPIWDPAPLGKAKFVGPWAMTLMQELTKLSLVNGSTYGVTSFTLNHYYGDTREIGC</sequence>
<keyword evidence="1" id="KW-0812">Transmembrane</keyword>
<evidence type="ECO:0000256" key="1">
    <source>
        <dbReference type="SAM" id="Phobius"/>
    </source>
</evidence>
<protein>
    <submittedName>
        <fullName evidence="2">Uncharacterized protein</fullName>
    </submittedName>
</protein>
<keyword evidence="1" id="KW-0472">Membrane</keyword>
<evidence type="ECO:0000313" key="2">
    <source>
        <dbReference type="EMBL" id="KAB8220284.1"/>
    </source>
</evidence>
<reference evidence="2 3" key="1">
    <citation type="submission" date="2019-04" db="EMBL/GenBank/DDBJ databases">
        <title>Fungal friends and foes A comparative genomics study of 23 Aspergillus species from section Flavi.</title>
        <authorList>
            <consortium name="DOE Joint Genome Institute"/>
            <person name="Kjaerbolling I."/>
            <person name="Vesth T.C."/>
            <person name="Frisvad J.C."/>
            <person name="Nybo J.L."/>
            <person name="Theobald S."/>
            <person name="Kildgaard S."/>
            <person name="Petersen T.I."/>
            <person name="Kuo A."/>
            <person name="Sato A."/>
            <person name="Lyhne E.K."/>
            <person name="Kogle M.E."/>
            <person name="Wiebenga A."/>
            <person name="Kun R.S."/>
            <person name="Lubbers R.J."/>
            <person name="Makela M.R."/>
            <person name="Barry K."/>
            <person name="Chovatia M."/>
            <person name="Clum A."/>
            <person name="Daum C."/>
            <person name="Haridas S."/>
            <person name="He G."/>
            <person name="LaButti K."/>
            <person name="Lipzen A."/>
            <person name="Mondo S."/>
            <person name="Pangilinan J."/>
            <person name="Riley R."/>
            <person name="Salamov A."/>
            <person name="Simmons B.A."/>
            <person name="Magnuson J.K."/>
            <person name="Henrissat B."/>
            <person name="Mortensen U.H."/>
            <person name="Larsen T.O."/>
            <person name="De vries R.P."/>
            <person name="Grigoriev I.V."/>
            <person name="Machida M."/>
            <person name="Baker S.E."/>
            <person name="Andersen M.R."/>
        </authorList>
    </citation>
    <scope>NUCLEOTIDE SEQUENCE [LARGE SCALE GENOMIC DNA]</scope>
    <source>
        <strain evidence="2 3">CBS 126849</strain>
    </source>
</reference>
<gene>
    <name evidence="2" type="ORF">BDV33DRAFT_172478</name>
</gene>
<accession>A0A5N6EUD0</accession>
<name>A0A5N6EUD0_9EURO</name>